<dbReference type="PANTHER" id="PTHR11630">
    <property type="entry name" value="DNA REPLICATION LICENSING FACTOR MCM FAMILY MEMBER"/>
    <property type="match status" value="1"/>
</dbReference>
<dbReference type="EMBL" id="LGUB01000110">
    <property type="protein sequence ID" value="KRH94235.1"/>
    <property type="molecule type" value="Genomic_DNA"/>
</dbReference>
<dbReference type="GO" id="GO:0005524">
    <property type="term" value="F:ATP binding"/>
    <property type="evidence" value="ECO:0007669"/>
    <property type="project" value="UniProtKB-KW"/>
</dbReference>
<dbReference type="InterPro" id="IPR031327">
    <property type="entry name" value="MCM"/>
</dbReference>
<dbReference type="PROSITE" id="PS50051">
    <property type="entry name" value="MCM_2"/>
    <property type="match status" value="1"/>
</dbReference>
<dbReference type="PRINTS" id="PR01657">
    <property type="entry name" value="MCMFAMILY"/>
</dbReference>
<dbReference type="GO" id="GO:0043596">
    <property type="term" value="C:nuclear replication fork"/>
    <property type="evidence" value="ECO:0007669"/>
    <property type="project" value="UniProtKB-ARBA"/>
</dbReference>
<dbReference type="GO" id="GO:0031261">
    <property type="term" value="C:DNA replication preinitiation complex"/>
    <property type="evidence" value="ECO:0007669"/>
    <property type="project" value="UniProtKB-ARBA"/>
</dbReference>
<protein>
    <submittedName>
        <fullName evidence="6">DNA replication licensing factor, MCM3 component</fullName>
    </submittedName>
</protein>
<evidence type="ECO:0000313" key="7">
    <source>
        <dbReference type="Proteomes" id="UP000051530"/>
    </source>
</evidence>
<evidence type="ECO:0000313" key="6">
    <source>
        <dbReference type="EMBL" id="KRH94235.1"/>
    </source>
</evidence>
<dbReference type="GO" id="GO:0017116">
    <property type="term" value="F:single-stranded DNA helicase activity"/>
    <property type="evidence" value="ECO:0007669"/>
    <property type="project" value="TreeGrafter"/>
</dbReference>
<dbReference type="Gene3D" id="2.40.50.140">
    <property type="entry name" value="Nucleic acid-binding proteins"/>
    <property type="match status" value="1"/>
</dbReference>
<dbReference type="Gene3D" id="3.40.50.300">
    <property type="entry name" value="P-loop containing nucleotide triphosphate hydrolases"/>
    <property type="match status" value="1"/>
</dbReference>
<dbReference type="GO" id="GO:1902975">
    <property type="term" value="P:mitotic DNA replication initiation"/>
    <property type="evidence" value="ECO:0007669"/>
    <property type="project" value="TreeGrafter"/>
</dbReference>
<dbReference type="InterPro" id="IPR033762">
    <property type="entry name" value="MCM_OB"/>
</dbReference>
<dbReference type="Pfam" id="PF17855">
    <property type="entry name" value="MCM_lid"/>
    <property type="match status" value="1"/>
</dbReference>
<dbReference type="Pfam" id="PF00493">
    <property type="entry name" value="MCM"/>
    <property type="match status" value="1"/>
</dbReference>
<dbReference type="Pfam" id="PF17207">
    <property type="entry name" value="MCM_OB"/>
    <property type="match status" value="1"/>
</dbReference>
<evidence type="ECO:0000256" key="1">
    <source>
        <dbReference type="ARBA" id="ARBA00022741"/>
    </source>
</evidence>
<evidence type="ECO:0000256" key="4">
    <source>
        <dbReference type="RuleBase" id="RU004070"/>
    </source>
</evidence>
<dbReference type="InterPro" id="IPR001208">
    <property type="entry name" value="MCM_dom"/>
</dbReference>
<dbReference type="GO" id="GO:0042555">
    <property type="term" value="C:MCM complex"/>
    <property type="evidence" value="ECO:0007669"/>
    <property type="project" value="UniProtKB-ARBA"/>
</dbReference>
<dbReference type="InterPro" id="IPR012340">
    <property type="entry name" value="NA-bd_OB-fold"/>
</dbReference>
<evidence type="ECO:0000259" key="5">
    <source>
        <dbReference type="PROSITE" id="PS50051"/>
    </source>
</evidence>
<organism evidence="6 7">
    <name type="scientific">Pseudoloma neurophilia</name>
    <dbReference type="NCBI Taxonomy" id="146866"/>
    <lineage>
        <taxon>Eukaryota</taxon>
        <taxon>Fungi</taxon>
        <taxon>Fungi incertae sedis</taxon>
        <taxon>Microsporidia</taxon>
        <taxon>Pseudoloma</taxon>
    </lineage>
</organism>
<comment type="caution">
    <text evidence="6">The sequence shown here is derived from an EMBL/GenBank/DDBJ whole genome shotgun (WGS) entry which is preliminary data.</text>
</comment>
<dbReference type="GO" id="GO:0005656">
    <property type="term" value="C:nuclear pre-replicative complex"/>
    <property type="evidence" value="ECO:0007669"/>
    <property type="project" value="UniProtKB-ARBA"/>
</dbReference>
<evidence type="ECO:0000256" key="3">
    <source>
        <dbReference type="ARBA" id="ARBA00023125"/>
    </source>
</evidence>
<dbReference type="GO" id="GO:0006279">
    <property type="term" value="P:premeiotic DNA replication"/>
    <property type="evidence" value="ECO:0007669"/>
    <property type="project" value="UniProtKB-ARBA"/>
</dbReference>
<evidence type="ECO:0000256" key="2">
    <source>
        <dbReference type="ARBA" id="ARBA00022840"/>
    </source>
</evidence>
<dbReference type="VEuPathDB" id="MicrosporidiaDB:M153_3250002978"/>
<keyword evidence="3 4" id="KW-0238">DNA-binding</keyword>
<reference evidence="6 7" key="1">
    <citation type="submission" date="2015-07" db="EMBL/GenBank/DDBJ databases">
        <title>The genome of Pseudoloma neurophilia, a relevant intracellular parasite of the zebrafish.</title>
        <authorList>
            <person name="Ndikumana S."/>
            <person name="Pelin A."/>
            <person name="Sanders J."/>
            <person name="Corradi N."/>
        </authorList>
    </citation>
    <scope>NUCLEOTIDE SEQUENCE [LARGE SCALE GENOMIC DNA]</scope>
    <source>
        <strain evidence="6 7">MK1</strain>
    </source>
</reference>
<dbReference type="SUPFAM" id="SSF52540">
    <property type="entry name" value="P-loop containing nucleoside triphosphate hydrolases"/>
    <property type="match status" value="1"/>
</dbReference>
<name>A0A0R0M791_9MICR</name>
<dbReference type="Proteomes" id="UP000051530">
    <property type="component" value="Unassembled WGS sequence"/>
</dbReference>
<dbReference type="OrthoDB" id="1882346at2759"/>
<dbReference type="InterPro" id="IPR041562">
    <property type="entry name" value="MCM_lid"/>
</dbReference>
<sequence length="650" mass="73269">MADSEIDFIPLFKKYVQDNYGIVPDFNLKPIDKRRITVSLDEMRVRNDILCQKILKDPIKVLPDVEAELQANISFIGAFGEHSHTPATLSADLLGKMVKVEGIITSVSNIKPKLKQSIHEQNNVFYSKDYRDATTLTPYTLTSSVIPKTYSNEPLNFEFGLSSYIDTQTATMQEMPENAKPGAMPRSIHVILYEDLTDSIKPGDRVILTGIYKAFCYNNTVFPNNLPTALIVNHVENKNIKKSIESKLKELSSGSKDGMSYKESILNQNNVLDHIAPFIYISNMIKKAILLQMIGSENDHCRKSINIMLLGDPSTAKSQMLRFVINTINAISTSGKGSTGVGLTASIVSERNERRLEAGAMVLADNSIICIDEFDKINYVDSVVLHEVMEQQSISINKAGIHVTLNARTAVLAAANPIYGNFTNDSLEKQIRIPDSLLSRFDLIFLVLDDNTYDSEIADRVLDNHSGTSQNKEQDLFELQKYIFECKKIKPTLLKTSAELIADFYVHLRSSKTRFPITPRLLDSMIRLSNANARFRKSLFVEEEDANEAISFVKHCYQVTEQSQFKRMKVEKSYNEPSTTQRTSLPSGSIQTVKDTIMAYRDENPDASYMILSDITHRCEIPLDEVISILNELDSEEILMFRGETIIFLS</sequence>
<dbReference type="Gene3D" id="2.20.28.10">
    <property type="match status" value="1"/>
</dbReference>
<feature type="domain" description="MCM C-terminal AAA(+) ATPase" evidence="5">
    <location>
        <begin position="267"/>
        <end position="461"/>
    </location>
</feature>
<accession>A0A0R0M791</accession>
<gene>
    <name evidence="6" type="ORF">M153_3250002978</name>
</gene>
<dbReference type="SMART" id="SM00350">
    <property type="entry name" value="MCM"/>
    <property type="match status" value="1"/>
</dbReference>
<dbReference type="GO" id="GO:0006271">
    <property type="term" value="P:DNA strand elongation involved in DNA replication"/>
    <property type="evidence" value="ECO:0007669"/>
    <property type="project" value="TreeGrafter"/>
</dbReference>
<dbReference type="GO" id="GO:0000727">
    <property type="term" value="P:double-strand break repair via break-induced replication"/>
    <property type="evidence" value="ECO:0007669"/>
    <property type="project" value="TreeGrafter"/>
</dbReference>
<dbReference type="SUPFAM" id="SSF50249">
    <property type="entry name" value="Nucleic acid-binding proteins"/>
    <property type="match status" value="1"/>
</dbReference>
<keyword evidence="7" id="KW-1185">Reference proteome</keyword>
<dbReference type="AlphaFoldDB" id="A0A0R0M791"/>
<dbReference type="InterPro" id="IPR027417">
    <property type="entry name" value="P-loop_NTPase"/>
</dbReference>
<comment type="similarity">
    <text evidence="4">Belongs to the MCM family.</text>
</comment>
<dbReference type="GO" id="GO:0003697">
    <property type="term" value="F:single-stranded DNA binding"/>
    <property type="evidence" value="ECO:0007669"/>
    <property type="project" value="TreeGrafter"/>
</dbReference>
<keyword evidence="1 4" id="KW-0547">Nucleotide-binding</keyword>
<proteinExistence type="inferred from homology"/>
<dbReference type="PANTHER" id="PTHR11630:SF46">
    <property type="entry name" value="DNA REPLICATION LICENSING FACTOR MCM3-RELATED"/>
    <property type="match status" value="1"/>
</dbReference>
<keyword evidence="2 4" id="KW-0067">ATP-binding</keyword>